<evidence type="ECO:0000313" key="4">
    <source>
        <dbReference type="Proteomes" id="UP001318860"/>
    </source>
</evidence>
<evidence type="ECO:0008006" key="5">
    <source>
        <dbReference type="Google" id="ProtNLM"/>
    </source>
</evidence>
<dbReference type="Pfam" id="PF13966">
    <property type="entry name" value="zf-RVT"/>
    <property type="match status" value="1"/>
</dbReference>
<evidence type="ECO:0000259" key="1">
    <source>
        <dbReference type="Pfam" id="PF13456"/>
    </source>
</evidence>
<protein>
    <recommendedName>
        <fullName evidence="5">Reverse transcriptase zinc-binding domain-containing protein</fullName>
    </recommendedName>
</protein>
<keyword evidence="4" id="KW-1185">Reference proteome</keyword>
<feature type="domain" description="RNase H type-1" evidence="1">
    <location>
        <begin position="349"/>
        <end position="404"/>
    </location>
</feature>
<comment type="caution">
    <text evidence="3">The sequence shown here is derived from an EMBL/GenBank/DDBJ whole genome shotgun (WGS) entry which is preliminary data.</text>
</comment>
<proteinExistence type="predicted"/>
<evidence type="ECO:0000259" key="2">
    <source>
        <dbReference type="Pfam" id="PF13966"/>
    </source>
</evidence>
<dbReference type="InterPro" id="IPR026960">
    <property type="entry name" value="RVT-Znf"/>
</dbReference>
<dbReference type="PANTHER" id="PTHR47074:SF48">
    <property type="entry name" value="POLYNUCLEOTIDYL TRANSFERASE, RIBONUCLEASE H-LIKE SUPERFAMILY PROTEIN"/>
    <property type="match status" value="1"/>
</dbReference>
<dbReference type="InterPro" id="IPR002156">
    <property type="entry name" value="RNaseH_domain"/>
</dbReference>
<name>A0ABR0TYK2_REHGL</name>
<evidence type="ECO:0000313" key="3">
    <source>
        <dbReference type="EMBL" id="KAK6115303.1"/>
    </source>
</evidence>
<dbReference type="Proteomes" id="UP001318860">
    <property type="component" value="Unassembled WGS sequence"/>
</dbReference>
<dbReference type="EMBL" id="JABTTQ020003506">
    <property type="protein sequence ID" value="KAK6115303.1"/>
    <property type="molecule type" value="Genomic_DNA"/>
</dbReference>
<reference evidence="3 4" key="1">
    <citation type="journal article" date="2021" name="Comput. Struct. Biotechnol. J.">
        <title>De novo genome assembly of the potent medicinal plant Rehmannia glutinosa using nanopore technology.</title>
        <authorList>
            <person name="Ma L."/>
            <person name="Dong C."/>
            <person name="Song C."/>
            <person name="Wang X."/>
            <person name="Zheng X."/>
            <person name="Niu Y."/>
            <person name="Chen S."/>
            <person name="Feng W."/>
        </authorList>
    </citation>
    <scope>NUCLEOTIDE SEQUENCE [LARGE SCALE GENOMIC DNA]</scope>
    <source>
        <strain evidence="3">DH-2019</strain>
    </source>
</reference>
<gene>
    <name evidence="3" type="ORF">DH2020_007572</name>
</gene>
<dbReference type="PANTHER" id="PTHR47074">
    <property type="entry name" value="BNAC02G40300D PROTEIN"/>
    <property type="match status" value="1"/>
</dbReference>
<dbReference type="InterPro" id="IPR052929">
    <property type="entry name" value="RNase_H-like_EbsB-rel"/>
</dbReference>
<organism evidence="3 4">
    <name type="scientific">Rehmannia glutinosa</name>
    <name type="common">Chinese foxglove</name>
    <dbReference type="NCBI Taxonomy" id="99300"/>
    <lineage>
        <taxon>Eukaryota</taxon>
        <taxon>Viridiplantae</taxon>
        <taxon>Streptophyta</taxon>
        <taxon>Embryophyta</taxon>
        <taxon>Tracheophyta</taxon>
        <taxon>Spermatophyta</taxon>
        <taxon>Magnoliopsida</taxon>
        <taxon>eudicotyledons</taxon>
        <taxon>Gunneridae</taxon>
        <taxon>Pentapetalae</taxon>
        <taxon>asterids</taxon>
        <taxon>lamiids</taxon>
        <taxon>Lamiales</taxon>
        <taxon>Orobanchaceae</taxon>
        <taxon>Rehmannieae</taxon>
        <taxon>Rehmannia</taxon>
    </lineage>
</organism>
<dbReference type="Pfam" id="PF13456">
    <property type="entry name" value="RVT_3"/>
    <property type="match status" value="1"/>
</dbReference>
<feature type="domain" description="Reverse transcriptase zinc-binding" evidence="2">
    <location>
        <begin position="151"/>
        <end position="244"/>
    </location>
</feature>
<sequence length="555" mass="63519">MAMLAKQGWRLIRNESSLISKVLQAKYFPHNTFLESIISHNPSYIWRSVVESKKVLGSGLVWNIGDGSKVNAWFDPWIPENPSFKPKTQMQVAFSNLHVNNLIMNNTRRWNEELIYDIFEPADAKAIISIMLTTNRMEDKLVWNYAKDGRYKVKSGYKLATMDMENCDSVSSTSGSNFWKWLWHLNVPEKILIFAWKCAHGIIPTKRELQKKGSTLESWCPRCGEAEETLEHALRDCGWVTHFWVTSPLRLCTNLRDNEGSMFDWMQRIRAQGDEEGHTLFLTLLWALWDARNKLVFQGKMVDQTWVHQMAVSRLNEHEIVANSRENFSTSNAAAEKWKPSEEGCLKLNTDASLRDDLGMGLGAVIRNYRGEIMKSVSKLIPLVDSVEIAEALACREGVEMARHMNVSLTKESNLLYHDEAKSESGSLEIIQGKKKRKKQTTSGRLCRRKGALKTSFLFALCLELGQVPMIIPLHFEIDTFESSAEASWMSLSSSRLRMSSQMLGAPTQSLICRLLVKYLMVKVFLSIFAWWHLFLTFDLVEKVGGRMSLVCELI</sequence>
<accession>A0ABR0TYK2</accession>